<protein>
    <submittedName>
        <fullName evidence="2">Uncharacterized protein</fullName>
    </submittedName>
</protein>
<accession>A0ABT8XKL4</accession>
<reference evidence="2" key="1">
    <citation type="submission" date="2022-04" db="EMBL/GenBank/DDBJ databases">
        <title>Shinella lacus sp. nov., a novel member of the genus Shinella from water.</title>
        <authorList>
            <person name="Deng Y."/>
        </authorList>
    </citation>
    <scope>NUCLEOTIDE SEQUENCE</scope>
    <source>
        <strain evidence="2">JCM 31239</strain>
    </source>
</reference>
<name>A0ABT8XKL4_9HYPH</name>
<organism evidence="2 3">
    <name type="scientific">Shinella curvata</name>
    <dbReference type="NCBI Taxonomy" id="1817964"/>
    <lineage>
        <taxon>Bacteria</taxon>
        <taxon>Pseudomonadati</taxon>
        <taxon>Pseudomonadota</taxon>
        <taxon>Alphaproteobacteria</taxon>
        <taxon>Hyphomicrobiales</taxon>
        <taxon>Rhizobiaceae</taxon>
        <taxon>Shinella</taxon>
    </lineage>
</organism>
<dbReference type="EMBL" id="WHSC02000011">
    <property type="protein sequence ID" value="MDO6124247.1"/>
    <property type="molecule type" value="Genomic_DNA"/>
</dbReference>
<sequence length="96" mass="10221">MELIDIRVSDLTDGMITVEFDGEGGEAASVTMAADSNLEREAAILRAKQILVQLTAFGEHEANNPTAKADARGDDTGSAQDIFKTMPLAPLSSREL</sequence>
<evidence type="ECO:0000313" key="3">
    <source>
        <dbReference type="Proteomes" id="UP001177080"/>
    </source>
</evidence>
<evidence type="ECO:0000256" key="1">
    <source>
        <dbReference type="SAM" id="MobiDB-lite"/>
    </source>
</evidence>
<dbReference type="RefSeq" id="WP_244763835.1">
    <property type="nucleotide sequence ID" value="NZ_JALJCJ010000009.1"/>
</dbReference>
<keyword evidence="3" id="KW-1185">Reference proteome</keyword>
<proteinExistence type="predicted"/>
<gene>
    <name evidence="2" type="ORF">GB928_023915</name>
</gene>
<evidence type="ECO:0000313" key="2">
    <source>
        <dbReference type="EMBL" id="MDO6124247.1"/>
    </source>
</evidence>
<comment type="caution">
    <text evidence="2">The sequence shown here is derived from an EMBL/GenBank/DDBJ whole genome shotgun (WGS) entry which is preliminary data.</text>
</comment>
<dbReference type="Proteomes" id="UP001177080">
    <property type="component" value="Unassembled WGS sequence"/>
</dbReference>
<feature type="region of interest" description="Disordered" evidence="1">
    <location>
        <begin position="63"/>
        <end position="96"/>
    </location>
</feature>